<dbReference type="PANTHER" id="PTHR34938:SF1">
    <property type="entry name" value="PROTEIN FERTILITY RESTORER RF2, MITOCHONDRIAL"/>
    <property type="match status" value="1"/>
</dbReference>
<dbReference type="OMA" id="GGIERQH"/>
<comment type="caution">
    <text evidence="3">The sequence shown here is derived from an EMBL/GenBank/DDBJ whole genome shotgun (WGS) entry which is preliminary data.</text>
</comment>
<evidence type="ECO:0000256" key="1">
    <source>
        <dbReference type="SAM" id="MobiDB-lite"/>
    </source>
</evidence>
<reference evidence="3" key="1">
    <citation type="submission" date="2021-08" db="EMBL/GenBank/DDBJ databases">
        <title>WGS assembly of Ceratopteris richardii.</title>
        <authorList>
            <person name="Marchant D.B."/>
            <person name="Chen G."/>
            <person name="Jenkins J."/>
            <person name="Shu S."/>
            <person name="Leebens-Mack J."/>
            <person name="Grimwood J."/>
            <person name="Schmutz J."/>
            <person name="Soltis P."/>
            <person name="Soltis D."/>
            <person name="Chen Z.-H."/>
        </authorList>
    </citation>
    <scope>NUCLEOTIDE SEQUENCE</scope>
    <source>
        <strain evidence="3">Whitten #5841</strain>
        <tissue evidence="3">Leaf</tissue>
    </source>
</reference>
<keyword evidence="2" id="KW-0812">Transmembrane</keyword>
<dbReference type="InterPro" id="IPR040299">
    <property type="entry name" value="RF2K-like"/>
</dbReference>
<keyword evidence="2" id="KW-0472">Membrane</keyword>
<keyword evidence="4" id="KW-1185">Reference proteome</keyword>
<evidence type="ECO:0000313" key="4">
    <source>
        <dbReference type="Proteomes" id="UP000825935"/>
    </source>
</evidence>
<feature type="region of interest" description="Disordered" evidence="1">
    <location>
        <begin position="86"/>
        <end position="118"/>
    </location>
</feature>
<feature type="compositionally biased region" description="Gly residues" evidence="1">
    <location>
        <begin position="101"/>
        <end position="118"/>
    </location>
</feature>
<protein>
    <submittedName>
        <fullName evidence="3">Uncharacterized protein</fullName>
    </submittedName>
</protein>
<sequence>MTHSSFPSRVLHASSGTFELSQSSSAVRPGSVKFWKSYRSHLKERRKVQLHCSSVQTAPKTCNTALAAKCSTEQQTVQNPVSVKTPVQARQKEILPKLDDGGSGGGPGRDDGGGGGGGGGGGWAGGFFLWGFLLLLSFVKEKEKDKVYRRPTSRR</sequence>
<dbReference type="GO" id="GO:0010027">
    <property type="term" value="P:thylakoid membrane organization"/>
    <property type="evidence" value="ECO:0007669"/>
    <property type="project" value="TreeGrafter"/>
</dbReference>
<keyword evidence="2" id="KW-1133">Transmembrane helix</keyword>
<dbReference type="AlphaFoldDB" id="A0A8T2TAM8"/>
<evidence type="ECO:0000313" key="3">
    <source>
        <dbReference type="EMBL" id="KAH7405323.1"/>
    </source>
</evidence>
<accession>A0A8T2TAM8</accession>
<gene>
    <name evidence="3" type="ORF">KP509_15G065500</name>
</gene>
<dbReference type="GO" id="GO:0009658">
    <property type="term" value="P:chloroplast organization"/>
    <property type="evidence" value="ECO:0007669"/>
    <property type="project" value="TreeGrafter"/>
</dbReference>
<dbReference type="GO" id="GO:0009507">
    <property type="term" value="C:chloroplast"/>
    <property type="evidence" value="ECO:0007669"/>
    <property type="project" value="TreeGrafter"/>
</dbReference>
<dbReference type="EMBL" id="CM035420">
    <property type="protein sequence ID" value="KAH7405323.1"/>
    <property type="molecule type" value="Genomic_DNA"/>
</dbReference>
<organism evidence="3 4">
    <name type="scientific">Ceratopteris richardii</name>
    <name type="common">Triangle waterfern</name>
    <dbReference type="NCBI Taxonomy" id="49495"/>
    <lineage>
        <taxon>Eukaryota</taxon>
        <taxon>Viridiplantae</taxon>
        <taxon>Streptophyta</taxon>
        <taxon>Embryophyta</taxon>
        <taxon>Tracheophyta</taxon>
        <taxon>Polypodiopsida</taxon>
        <taxon>Polypodiidae</taxon>
        <taxon>Polypodiales</taxon>
        <taxon>Pteridineae</taxon>
        <taxon>Pteridaceae</taxon>
        <taxon>Parkerioideae</taxon>
        <taxon>Ceratopteris</taxon>
    </lineage>
</organism>
<feature type="compositionally biased region" description="Basic and acidic residues" evidence="1">
    <location>
        <begin position="90"/>
        <end position="100"/>
    </location>
</feature>
<proteinExistence type="predicted"/>
<name>A0A8T2TAM8_CERRI</name>
<dbReference type="PANTHER" id="PTHR34938">
    <property type="entry name" value="PROTEIN FERTILITY RESTORER RF2, MITOCHONDRIAL"/>
    <property type="match status" value="1"/>
</dbReference>
<dbReference type="Proteomes" id="UP000825935">
    <property type="component" value="Chromosome 15"/>
</dbReference>
<evidence type="ECO:0000256" key="2">
    <source>
        <dbReference type="SAM" id="Phobius"/>
    </source>
</evidence>
<feature type="transmembrane region" description="Helical" evidence="2">
    <location>
        <begin position="120"/>
        <end position="139"/>
    </location>
</feature>